<name>A0A1C9HNI0_RHILT</name>
<reference evidence="1" key="1">
    <citation type="journal article" date="2015" name="BMC Genomics">
        <title>Transcriptome profiling of a Rhizobium leguminosarum bv. trifolii rosR mutant reveals the role of the transcriptional regulator RosR in motility, synthesis of cell-surface components, and other cellular processes.</title>
        <authorList>
            <person name="Rachwal K."/>
            <person name="Matczynska E."/>
            <person name="Janczarek M."/>
        </authorList>
    </citation>
    <scope>NUCLEOTIDE SEQUENCE</scope>
    <source>
        <strain evidence="1">Rt24.2</strain>
    </source>
</reference>
<dbReference type="AlphaFoldDB" id="A0A1C9HNI0"/>
<protein>
    <submittedName>
        <fullName evidence="1">Uncharacterized protein</fullName>
    </submittedName>
</protein>
<accession>A0A1C9HNI0</accession>
<proteinExistence type="predicted"/>
<reference evidence="1" key="2">
    <citation type="journal article" date="2016" name="Front. Microbiol.">
        <title>The Regulatory Protein RosR Affects Rhizobium leguminosarum bv. trifolii Protein Profiles, Cell Surface Properties, and Symbiosis with Clover.</title>
        <authorList>
            <person name="Rachwal K."/>
            <person name="Boguszewska A."/>
            <person name="Kopcinska J."/>
            <person name="Karas M."/>
            <person name="Tchorzewski M."/>
            <person name="Janczarek M."/>
        </authorList>
    </citation>
    <scope>NUCLEOTIDE SEQUENCE</scope>
    <source>
        <strain evidence="1">Rt24.2</strain>
    </source>
</reference>
<dbReference type="EMBL" id="KX485869">
    <property type="protein sequence ID" value="AOO88233.1"/>
    <property type="molecule type" value="Genomic_DNA"/>
</dbReference>
<dbReference type="RefSeq" id="WP_176707428.1">
    <property type="nucleotide sequence ID" value="NZ_MAMO01000003.1"/>
</dbReference>
<organism evidence="1">
    <name type="scientific">Rhizobium leguminosarum bv. trifolii</name>
    <dbReference type="NCBI Taxonomy" id="386"/>
    <lineage>
        <taxon>Bacteria</taxon>
        <taxon>Pseudomonadati</taxon>
        <taxon>Pseudomonadota</taxon>
        <taxon>Alphaproteobacteria</taxon>
        <taxon>Hyphomicrobiales</taxon>
        <taxon>Rhizobiaceae</taxon>
        <taxon>Rhizobium/Agrobacterium group</taxon>
        <taxon>Rhizobium</taxon>
    </lineage>
</organism>
<evidence type="ECO:0000313" key="1">
    <source>
        <dbReference type="EMBL" id="AOO88233.1"/>
    </source>
</evidence>
<sequence length="79" mass="8670">MVITYTIASNIRTSFWPLPQRKSRTTLAPPPILTGFPSAMATACRSGSAGVVLRKWDVILPAAQTIIDVQIEKIKKMSK</sequence>